<proteinExistence type="predicted"/>
<comment type="caution">
    <text evidence="1">The sequence shown here is derived from an EMBL/GenBank/DDBJ whole genome shotgun (WGS) entry which is preliminary data.</text>
</comment>
<dbReference type="EMBL" id="WHUW01000035">
    <property type="protein sequence ID" value="KAF8433225.1"/>
    <property type="molecule type" value="Genomic_DNA"/>
</dbReference>
<accession>A0AAD4GB51</accession>
<keyword evidence="2" id="KW-1185">Reference proteome</keyword>
<dbReference type="AlphaFoldDB" id="A0AAD4GB51"/>
<name>A0AAD4GB51_BOLED</name>
<dbReference type="Proteomes" id="UP001194468">
    <property type="component" value="Unassembled WGS sequence"/>
</dbReference>
<reference evidence="1" key="1">
    <citation type="submission" date="2019-10" db="EMBL/GenBank/DDBJ databases">
        <authorList>
            <consortium name="DOE Joint Genome Institute"/>
            <person name="Kuo A."/>
            <person name="Miyauchi S."/>
            <person name="Kiss E."/>
            <person name="Drula E."/>
            <person name="Kohler A."/>
            <person name="Sanchez-Garcia M."/>
            <person name="Andreopoulos B."/>
            <person name="Barry K.W."/>
            <person name="Bonito G."/>
            <person name="Buee M."/>
            <person name="Carver A."/>
            <person name="Chen C."/>
            <person name="Cichocki N."/>
            <person name="Clum A."/>
            <person name="Culley D."/>
            <person name="Crous P.W."/>
            <person name="Fauchery L."/>
            <person name="Girlanda M."/>
            <person name="Hayes R."/>
            <person name="Keri Z."/>
            <person name="LaButti K."/>
            <person name="Lipzen A."/>
            <person name="Lombard V."/>
            <person name="Magnuson J."/>
            <person name="Maillard F."/>
            <person name="Morin E."/>
            <person name="Murat C."/>
            <person name="Nolan M."/>
            <person name="Ohm R."/>
            <person name="Pangilinan J."/>
            <person name="Pereira M."/>
            <person name="Perotto S."/>
            <person name="Peter M."/>
            <person name="Riley R."/>
            <person name="Sitrit Y."/>
            <person name="Stielow B."/>
            <person name="Szollosi G."/>
            <person name="Zifcakova L."/>
            <person name="Stursova M."/>
            <person name="Spatafora J.W."/>
            <person name="Tedersoo L."/>
            <person name="Vaario L.-M."/>
            <person name="Yamada A."/>
            <person name="Yan M."/>
            <person name="Wang P."/>
            <person name="Xu J."/>
            <person name="Bruns T."/>
            <person name="Baldrian P."/>
            <person name="Vilgalys R."/>
            <person name="Henrissat B."/>
            <person name="Grigoriev I.V."/>
            <person name="Hibbett D."/>
            <person name="Nagy L.G."/>
            <person name="Martin F.M."/>
        </authorList>
    </citation>
    <scope>NUCLEOTIDE SEQUENCE</scope>
    <source>
        <strain evidence="1">BED1</strain>
    </source>
</reference>
<protein>
    <submittedName>
        <fullName evidence="1">Uncharacterized protein</fullName>
    </submittedName>
</protein>
<gene>
    <name evidence="1" type="ORF">L210DRAFT_3412351</name>
</gene>
<organism evidence="1 2">
    <name type="scientific">Boletus edulis BED1</name>
    <dbReference type="NCBI Taxonomy" id="1328754"/>
    <lineage>
        <taxon>Eukaryota</taxon>
        <taxon>Fungi</taxon>
        <taxon>Dikarya</taxon>
        <taxon>Basidiomycota</taxon>
        <taxon>Agaricomycotina</taxon>
        <taxon>Agaricomycetes</taxon>
        <taxon>Agaricomycetidae</taxon>
        <taxon>Boletales</taxon>
        <taxon>Boletineae</taxon>
        <taxon>Boletaceae</taxon>
        <taxon>Boletoideae</taxon>
        <taxon>Boletus</taxon>
    </lineage>
</organism>
<evidence type="ECO:0000313" key="1">
    <source>
        <dbReference type="EMBL" id="KAF8433225.1"/>
    </source>
</evidence>
<feature type="non-terminal residue" evidence="1">
    <location>
        <position position="1"/>
    </location>
</feature>
<reference evidence="1" key="2">
    <citation type="journal article" date="2020" name="Nat. Commun.">
        <title>Large-scale genome sequencing of mycorrhizal fungi provides insights into the early evolution of symbiotic traits.</title>
        <authorList>
            <person name="Miyauchi S."/>
            <person name="Kiss E."/>
            <person name="Kuo A."/>
            <person name="Drula E."/>
            <person name="Kohler A."/>
            <person name="Sanchez-Garcia M."/>
            <person name="Morin E."/>
            <person name="Andreopoulos B."/>
            <person name="Barry K.W."/>
            <person name="Bonito G."/>
            <person name="Buee M."/>
            <person name="Carver A."/>
            <person name="Chen C."/>
            <person name="Cichocki N."/>
            <person name="Clum A."/>
            <person name="Culley D."/>
            <person name="Crous P.W."/>
            <person name="Fauchery L."/>
            <person name="Girlanda M."/>
            <person name="Hayes R.D."/>
            <person name="Keri Z."/>
            <person name="LaButti K."/>
            <person name="Lipzen A."/>
            <person name="Lombard V."/>
            <person name="Magnuson J."/>
            <person name="Maillard F."/>
            <person name="Murat C."/>
            <person name="Nolan M."/>
            <person name="Ohm R.A."/>
            <person name="Pangilinan J."/>
            <person name="Pereira M.F."/>
            <person name="Perotto S."/>
            <person name="Peter M."/>
            <person name="Pfister S."/>
            <person name="Riley R."/>
            <person name="Sitrit Y."/>
            <person name="Stielow J.B."/>
            <person name="Szollosi G."/>
            <person name="Zifcakova L."/>
            <person name="Stursova M."/>
            <person name="Spatafora J.W."/>
            <person name="Tedersoo L."/>
            <person name="Vaario L.M."/>
            <person name="Yamada A."/>
            <person name="Yan M."/>
            <person name="Wang P."/>
            <person name="Xu J."/>
            <person name="Bruns T."/>
            <person name="Baldrian P."/>
            <person name="Vilgalys R."/>
            <person name="Dunand C."/>
            <person name="Henrissat B."/>
            <person name="Grigoriev I.V."/>
            <person name="Hibbett D."/>
            <person name="Nagy L.G."/>
            <person name="Martin F.M."/>
        </authorList>
    </citation>
    <scope>NUCLEOTIDE SEQUENCE</scope>
    <source>
        <strain evidence="1">BED1</strain>
    </source>
</reference>
<sequence>NKQSKGRGRQDERAGLPNVVELAIGLQVMVTFNVETDLDVANGSQGEISGIVLAQDEACETRSSSGVVELSQMPAYVLVKMQRTKAKRLDGLEEGVLPLVPMERSFHIRHQGKEKTI</sequence>
<evidence type="ECO:0000313" key="2">
    <source>
        <dbReference type="Proteomes" id="UP001194468"/>
    </source>
</evidence>